<dbReference type="GO" id="GO:0004175">
    <property type="term" value="F:endopeptidase activity"/>
    <property type="evidence" value="ECO:0007669"/>
    <property type="project" value="UniProtKB-ARBA"/>
</dbReference>
<dbReference type="PANTHER" id="PTHR36435">
    <property type="entry name" value="SLR1288 PROTEIN"/>
    <property type="match status" value="1"/>
</dbReference>
<sequence>MNTLKQYMEECPATLTITMTFLSVALLFLAKIFEPDPVPLFNLPRLFLLAGISAAVFKILKHCNWTESAGLTKPLSSWHPRWFLATIPLQLIAFLSFTSVNWTEIQFSTHAVSAWILSNFATGFFEEVLMRGLCFYILVKAWGATKKGVFLAAIFQAVIFGLAHLGNLYNMPALDVFAQVVFATLIGVGFAGLVYLTKSLWPAIIVHSLINAIGTINDYLVPGTGEFQSPGLAGYIVIIVIFFVLSTIPGLLYIKSSKPYFSQAHD</sequence>
<evidence type="ECO:0000313" key="4">
    <source>
        <dbReference type="Proteomes" id="UP000315439"/>
    </source>
</evidence>
<keyword evidence="1" id="KW-0812">Transmembrane</keyword>
<dbReference type="GO" id="GO:0008237">
    <property type="term" value="F:metallopeptidase activity"/>
    <property type="evidence" value="ECO:0007669"/>
    <property type="project" value="UniProtKB-KW"/>
</dbReference>
<organism evidence="3 4">
    <name type="scientific">Aliikangiella coralliicola</name>
    <dbReference type="NCBI Taxonomy" id="2592383"/>
    <lineage>
        <taxon>Bacteria</taxon>
        <taxon>Pseudomonadati</taxon>
        <taxon>Pseudomonadota</taxon>
        <taxon>Gammaproteobacteria</taxon>
        <taxon>Oceanospirillales</taxon>
        <taxon>Pleioneaceae</taxon>
        <taxon>Aliikangiella</taxon>
    </lineage>
</organism>
<comment type="caution">
    <text evidence="3">The sequence shown here is derived from an EMBL/GenBank/DDBJ whole genome shotgun (WGS) entry which is preliminary data.</text>
</comment>
<dbReference type="Pfam" id="PF02517">
    <property type="entry name" value="Rce1-like"/>
    <property type="match status" value="1"/>
</dbReference>
<keyword evidence="4" id="KW-1185">Reference proteome</keyword>
<dbReference type="GO" id="GO:0006508">
    <property type="term" value="P:proteolysis"/>
    <property type="evidence" value="ECO:0007669"/>
    <property type="project" value="UniProtKB-KW"/>
</dbReference>
<name>A0A545U7G2_9GAMM</name>
<feature type="transmembrane region" description="Helical" evidence="1">
    <location>
        <begin position="203"/>
        <end position="220"/>
    </location>
</feature>
<evidence type="ECO:0000313" key="3">
    <source>
        <dbReference type="EMBL" id="TQV85408.1"/>
    </source>
</evidence>
<feature type="transmembrane region" description="Helical" evidence="1">
    <location>
        <begin position="39"/>
        <end position="60"/>
    </location>
</feature>
<dbReference type="PANTHER" id="PTHR36435:SF1">
    <property type="entry name" value="CAAX AMINO TERMINAL PROTEASE FAMILY PROTEIN"/>
    <property type="match status" value="1"/>
</dbReference>
<dbReference type="InterPro" id="IPR003675">
    <property type="entry name" value="Rce1/LyrA-like_dom"/>
</dbReference>
<dbReference type="GO" id="GO:0080120">
    <property type="term" value="P:CAAX-box protein maturation"/>
    <property type="evidence" value="ECO:0007669"/>
    <property type="project" value="UniProtKB-ARBA"/>
</dbReference>
<feature type="transmembrane region" description="Helical" evidence="1">
    <location>
        <begin position="232"/>
        <end position="254"/>
    </location>
</feature>
<dbReference type="RefSeq" id="WP_142933085.1">
    <property type="nucleotide sequence ID" value="NZ_ML660168.1"/>
</dbReference>
<reference evidence="3 4" key="1">
    <citation type="submission" date="2019-07" db="EMBL/GenBank/DDBJ databases">
        <title>Draft genome for Aliikangiella sp. M105.</title>
        <authorList>
            <person name="Wang G."/>
        </authorList>
    </citation>
    <scope>NUCLEOTIDE SEQUENCE [LARGE SCALE GENOMIC DNA]</scope>
    <source>
        <strain evidence="3 4">M105</strain>
    </source>
</reference>
<feature type="transmembrane region" description="Helical" evidence="1">
    <location>
        <begin position="12"/>
        <end position="33"/>
    </location>
</feature>
<keyword evidence="3" id="KW-0482">Metalloprotease</keyword>
<dbReference type="InterPro" id="IPR052710">
    <property type="entry name" value="CAAX_protease"/>
</dbReference>
<feature type="transmembrane region" description="Helical" evidence="1">
    <location>
        <begin position="114"/>
        <end position="138"/>
    </location>
</feature>
<feature type="transmembrane region" description="Helical" evidence="1">
    <location>
        <begin position="176"/>
        <end position="196"/>
    </location>
</feature>
<feature type="transmembrane region" description="Helical" evidence="1">
    <location>
        <begin position="81"/>
        <end position="102"/>
    </location>
</feature>
<dbReference type="EMBL" id="VIKS01000012">
    <property type="protein sequence ID" value="TQV85408.1"/>
    <property type="molecule type" value="Genomic_DNA"/>
</dbReference>
<keyword evidence="1" id="KW-0472">Membrane</keyword>
<accession>A0A545U7G2</accession>
<feature type="domain" description="CAAX prenyl protease 2/Lysostaphin resistance protein A-like" evidence="2">
    <location>
        <begin position="111"/>
        <end position="213"/>
    </location>
</feature>
<keyword evidence="3" id="KW-0378">Hydrolase</keyword>
<dbReference type="Proteomes" id="UP000315439">
    <property type="component" value="Unassembled WGS sequence"/>
</dbReference>
<dbReference type="AlphaFoldDB" id="A0A545U7G2"/>
<feature type="transmembrane region" description="Helical" evidence="1">
    <location>
        <begin position="150"/>
        <end position="170"/>
    </location>
</feature>
<evidence type="ECO:0000259" key="2">
    <source>
        <dbReference type="Pfam" id="PF02517"/>
    </source>
</evidence>
<proteinExistence type="predicted"/>
<keyword evidence="1" id="KW-1133">Transmembrane helix</keyword>
<protein>
    <submittedName>
        <fullName evidence="3">CPBP family intramembrane metalloprotease</fullName>
    </submittedName>
</protein>
<gene>
    <name evidence="3" type="ORF">FLL46_19780</name>
</gene>
<evidence type="ECO:0000256" key="1">
    <source>
        <dbReference type="SAM" id="Phobius"/>
    </source>
</evidence>
<dbReference type="OrthoDB" id="5322702at2"/>
<keyword evidence="3" id="KW-0645">Protease</keyword>